<comment type="caution">
    <text evidence="2">The sequence shown here is derived from an EMBL/GenBank/DDBJ whole genome shotgun (WGS) entry which is preliminary data.</text>
</comment>
<dbReference type="AlphaFoldDB" id="A0AAD5P6A5"/>
<name>A0AAD5P6A5_ACENE</name>
<dbReference type="EMBL" id="JAJSOW010000001">
    <property type="protein sequence ID" value="KAI9201613.1"/>
    <property type="molecule type" value="Genomic_DNA"/>
</dbReference>
<evidence type="ECO:0000313" key="2">
    <source>
        <dbReference type="EMBL" id="KAI9201613.1"/>
    </source>
</evidence>
<feature type="compositionally biased region" description="Low complexity" evidence="1">
    <location>
        <begin position="100"/>
        <end position="110"/>
    </location>
</feature>
<gene>
    <name evidence="2" type="ORF">LWI28_026103</name>
</gene>
<keyword evidence="3" id="KW-1185">Reference proteome</keyword>
<proteinExistence type="predicted"/>
<organism evidence="2 3">
    <name type="scientific">Acer negundo</name>
    <name type="common">Box elder</name>
    <dbReference type="NCBI Taxonomy" id="4023"/>
    <lineage>
        <taxon>Eukaryota</taxon>
        <taxon>Viridiplantae</taxon>
        <taxon>Streptophyta</taxon>
        <taxon>Embryophyta</taxon>
        <taxon>Tracheophyta</taxon>
        <taxon>Spermatophyta</taxon>
        <taxon>Magnoliopsida</taxon>
        <taxon>eudicotyledons</taxon>
        <taxon>Gunneridae</taxon>
        <taxon>Pentapetalae</taxon>
        <taxon>rosids</taxon>
        <taxon>malvids</taxon>
        <taxon>Sapindales</taxon>
        <taxon>Sapindaceae</taxon>
        <taxon>Hippocastanoideae</taxon>
        <taxon>Acereae</taxon>
        <taxon>Acer</taxon>
    </lineage>
</organism>
<dbReference type="Proteomes" id="UP001064489">
    <property type="component" value="Chromosome 9"/>
</dbReference>
<feature type="compositionally biased region" description="Acidic residues" evidence="1">
    <location>
        <begin position="159"/>
        <end position="175"/>
    </location>
</feature>
<sequence>MVDPCLAAVLPSLKASSLPHFATADHSTSAISGLKSSLIVTEAGRNINNQPTSPSTQSSLAISSSSSYSSSPTSTFSSWTSSSSLNFGSTPMLYTNSSWTTSSSSNMGSTPMFAPPSSSSNCGSALMPAPSSSPSTSLSSSSVSAINTLLPNFLPPEYIIDDDDDDDDKEEDDDESLPRVSDSGQGSVGGGEKRRRVERGGESCWMSY</sequence>
<accession>A0AAD5P6A5</accession>
<feature type="compositionally biased region" description="Low complexity" evidence="1">
    <location>
        <begin position="124"/>
        <end position="140"/>
    </location>
</feature>
<protein>
    <submittedName>
        <fullName evidence="2">Uncharacterized protein</fullName>
    </submittedName>
</protein>
<feature type="region of interest" description="Disordered" evidence="1">
    <location>
        <begin position="154"/>
        <end position="208"/>
    </location>
</feature>
<reference evidence="2" key="1">
    <citation type="journal article" date="2022" name="Plant J.">
        <title>Strategies of tolerance reflected in two North American maple genomes.</title>
        <authorList>
            <person name="McEvoy S.L."/>
            <person name="Sezen U.U."/>
            <person name="Trouern-Trend A."/>
            <person name="McMahon S.M."/>
            <person name="Schaberg P.G."/>
            <person name="Yang J."/>
            <person name="Wegrzyn J.L."/>
            <person name="Swenson N.G."/>
        </authorList>
    </citation>
    <scope>NUCLEOTIDE SEQUENCE</scope>
    <source>
        <strain evidence="2">91603</strain>
    </source>
</reference>
<feature type="region of interest" description="Disordered" evidence="1">
    <location>
        <begin position="100"/>
        <end position="140"/>
    </location>
</feature>
<reference evidence="2" key="2">
    <citation type="submission" date="2023-02" db="EMBL/GenBank/DDBJ databases">
        <authorList>
            <person name="Swenson N.G."/>
            <person name="Wegrzyn J.L."/>
            <person name="Mcevoy S.L."/>
        </authorList>
    </citation>
    <scope>NUCLEOTIDE SEQUENCE</scope>
    <source>
        <strain evidence="2">91603</strain>
        <tissue evidence="2">Leaf</tissue>
    </source>
</reference>
<evidence type="ECO:0000256" key="1">
    <source>
        <dbReference type="SAM" id="MobiDB-lite"/>
    </source>
</evidence>
<evidence type="ECO:0000313" key="3">
    <source>
        <dbReference type="Proteomes" id="UP001064489"/>
    </source>
</evidence>